<name>A0A419V3Y6_9BACL</name>
<keyword evidence="1 6" id="KW-0723">Serine/threonine-protein kinase</keyword>
<reference evidence="8 9" key="1">
    <citation type="submission" date="2018-09" db="EMBL/GenBank/DDBJ databases">
        <title>Genomic Encyclopedia of Archaeal and Bacterial Type Strains, Phase II (KMG-II): from individual species to whole genera.</title>
        <authorList>
            <person name="Goeker M."/>
        </authorList>
    </citation>
    <scope>NUCLEOTIDE SEQUENCE [LARGE SCALE GENOMIC DNA]</scope>
    <source>
        <strain evidence="8 9">DSM 17008</strain>
    </source>
</reference>
<feature type="domain" description="Histidine kinase/HSP90-like ATPase" evidence="7">
    <location>
        <begin position="12"/>
        <end position="139"/>
    </location>
</feature>
<dbReference type="RefSeq" id="WP_120192683.1">
    <property type="nucleotide sequence ID" value="NZ_RAPK01000008.1"/>
</dbReference>
<dbReference type="OrthoDB" id="9798941at2"/>
<dbReference type="Pfam" id="PF13581">
    <property type="entry name" value="HATPase_c_2"/>
    <property type="match status" value="1"/>
</dbReference>
<keyword evidence="3 6" id="KW-0547">Nucleotide-binding</keyword>
<dbReference type="GO" id="GO:0106310">
    <property type="term" value="F:protein serine kinase activity"/>
    <property type="evidence" value="ECO:0007669"/>
    <property type="project" value="RHEA"/>
</dbReference>
<gene>
    <name evidence="6" type="primary">rsbW</name>
    <name evidence="8" type="ORF">ATL39_1494</name>
</gene>
<evidence type="ECO:0000256" key="6">
    <source>
        <dbReference type="HAMAP-Rule" id="MF_00638"/>
    </source>
</evidence>
<dbReference type="NCBIfam" id="NF003144">
    <property type="entry name" value="PRK04069.1"/>
    <property type="match status" value="1"/>
</dbReference>
<evidence type="ECO:0000259" key="7">
    <source>
        <dbReference type="Pfam" id="PF13581"/>
    </source>
</evidence>
<keyword evidence="2 6" id="KW-0808">Transferase</keyword>
<dbReference type="PANTHER" id="PTHR35526:SF9">
    <property type="entry name" value="SERINE-PROTEIN KINASE RSBW"/>
    <property type="match status" value="1"/>
</dbReference>
<dbReference type="CDD" id="cd16936">
    <property type="entry name" value="HATPase_RsbW-like"/>
    <property type="match status" value="1"/>
</dbReference>
<dbReference type="SUPFAM" id="SSF55874">
    <property type="entry name" value="ATPase domain of HSP90 chaperone/DNA topoisomerase II/histidine kinase"/>
    <property type="match status" value="1"/>
</dbReference>
<evidence type="ECO:0000256" key="1">
    <source>
        <dbReference type="ARBA" id="ARBA00022527"/>
    </source>
</evidence>
<dbReference type="Gene3D" id="3.30.565.10">
    <property type="entry name" value="Histidine kinase-like ATPase, C-terminal domain"/>
    <property type="match status" value="1"/>
</dbReference>
<dbReference type="GO" id="GO:0004674">
    <property type="term" value="F:protein serine/threonine kinase activity"/>
    <property type="evidence" value="ECO:0007669"/>
    <property type="project" value="UniProtKB-KW"/>
</dbReference>
<dbReference type="Proteomes" id="UP000285120">
    <property type="component" value="Unassembled WGS sequence"/>
</dbReference>
<evidence type="ECO:0000256" key="5">
    <source>
        <dbReference type="ARBA" id="ARBA00022840"/>
    </source>
</evidence>
<evidence type="ECO:0000256" key="4">
    <source>
        <dbReference type="ARBA" id="ARBA00022777"/>
    </source>
</evidence>
<dbReference type="EMBL" id="RAPK01000008">
    <property type="protein sequence ID" value="RKD73203.1"/>
    <property type="molecule type" value="Genomic_DNA"/>
</dbReference>
<dbReference type="InterPro" id="IPR050267">
    <property type="entry name" value="Anti-sigma-factor_SerPK"/>
</dbReference>
<dbReference type="NCBIfam" id="TIGR01924">
    <property type="entry name" value="rsbW_low_gc"/>
    <property type="match status" value="1"/>
</dbReference>
<dbReference type="InterPro" id="IPR010193">
    <property type="entry name" value="RsbW"/>
</dbReference>
<dbReference type="GO" id="GO:0005524">
    <property type="term" value="F:ATP binding"/>
    <property type="evidence" value="ECO:0007669"/>
    <property type="project" value="UniProtKB-KW"/>
</dbReference>
<keyword evidence="9" id="KW-1185">Reference proteome</keyword>
<evidence type="ECO:0000313" key="9">
    <source>
        <dbReference type="Proteomes" id="UP000285120"/>
    </source>
</evidence>
<dbReference type="AlphaFoldDB" id="A0A419V3Y6"/>
<comment type="catalytic activity">
    <reaction evidence="6">
        <text>L-seryl-[protein] + ATP = O-phospho-L-seryl-[protein] + ADP + H(+)</text>
        <dbReference type="Rhea" id="RHEA:17989"/>
        <dbReference type="Rhea" id="RHEA-COMP:9863"/>
        <dbReference type="Rhea" id="RHEA-COMP:11604"/>
        <dbReference type="ChEBI" id="CHEBI:15378"/>
        <dbReference type="ChEBI" id="CHEBI:29999"/>
        <dbReference type="ChEBI" id="CHEBI:30616"/>
        <dbReference type="ChEBI" id="CHEBI:83421"/>
        <dbReference type="ChEBI" id="CHEBI:456216"/>
        <dbReference type="EC" id="2.7.11.1"/>
    </reaction>
</comment>
<accession>A0A419V3Y6</accession>
<protein>
    <recommendedName>
        <fullName evidence="6">Serine-protein kinase RsbW</fullName>
        <ecNumber evidence="6">2.7.11.1</ecNumber>
    </recommendedName>
    <alternativeName>
        <fullName evidence="6">Anti-sigma-B factor</fullName>
    </alternativeName>
    <alternativeName>
        <fullName evidence="6">Sigma-B negative effector RsbW</fullName>
    </alternativeName>
</protein>
<dbReference type="InterPro" id="IPR003594">
    <property type="entry name" value="HATPase_dom"/>
</dbReference>
<dbReference type="EC" id="2.7.11.1" evidence="6"/>
<organism evidence="8 9">
    <name type="scientific">Sinobaca qinghaiensis</name>
    <dbReference type="NCBI Taxonomy" id="342944"/>
    <lineage>
        <taxon>Bacteria</taxon>
        <taxon>Bacillati</taxon>
        <taxon>Bacillota</taxon>
        <taxon>Bacilli</taxon>
        <taxon>Bacillales</taxon>
        <taxon>Sporolactobacillaceae</taxon>
        <taxon>Sinobaca</taxon>
    </lineage>
</organism>
<sequence>MTDHADHFEMKIPAKAEYVGVVRLTVSGIASRAGYSYDDIEDMKIAVAEACTNVVNHAYKKTGYMLLSCVIREDRIQIIVADRGESTEVSSLLENIGPIDSSKPVSELKEGGLGLFLIDTLMDKVEISNESGVAIVMTKFLHRDGVEQHVDGIPTSADKQEQGQKQ</sequence>
<evidence type="ECO:0000256" key="3">
    <source>
        <dbReference type="ARBA" id="ARBA00022741"/>
    </source>
</evidence>
<comment type="similarity">
    <text evidence="6">Belongs to the anti-sigma-factor family.</text>
</comment>
<proteinExistence type="inferred from homology"/>
<comment type="caution">
    <text evidence="8">The sequence shown here is derived from an EMBL/GenBank/DDBJ whole genome shotgun (WGS) entry which is preliminary data.</text>
</comment>
<comment type="function">
    <text evidence="6">Negative regulator of sigma-B activity. Phosphorylates and inactivates its specific antagonist protein, RsbV. Upon phosphorylation of RsbV, RsbW is released and binds to sigma-B, thereby blocking its ability to form an RNA polymerase holoenzyme (E-sigma-B).</text>
</comment>
<dbReference type="HAMAP" id="MF_00638">
    <property type="entry name" value="Anti_sigma_B"/>
    <property type="match status" value="1"/>
</dbReference>
<dbReference type="GO" id="GO:0016989">
    <property type="term" value="F:sigma factor antagonist activity"/>
    <property type="evidence" value="ECO:0007669"/>
    <property type="project" value="InterPro"/>
</dbReference>
<evidence type="ECO:0000313" key="8">
    <source>
        <dbReference type="EMBL" id="RKD73203.1"/>
    </source>
</evidence>
<dbReference type="InterPro" id="IPR036890">
    <property type="entry name" value="HATPase_C_sf"/>
</dbReference>
<dbReference type="PANTHER" id="PTHR35526">
    <property type="entry name" value="ANTI-SIGMA-F FACTOR RSBW-RELATED"/>
    <property type="match status" value="1"/>
</dbReference>
<comment type="catalytic activity">
    <reaction evidence="6">
        <text>L-threonyl-[protein] + ATP = O-phospho-L-threonyl-[protein] + ADP + H(+)</text>
        <dbReference type="Rhea" id="RHEA:46608"/>
        <dbReference type="Rhea" id="RHEA-COMP:11060"/>
        <dbReference type="Rhea" id="RHEA-COMP:11605"/>
        <dbReference type="ChEBI" id="CHEBI:15378"/>
        <dbReference type="ChEBI" id="CHEBI:30013"/>
        <dbReference type="ChEBI" id="CHEBI:30616"/>
        <dbReference type="ChEBI" id="CHEBI:61977"/>
        <dbReference type="ChEBI" id="CHEBI:456216"/>
        <dbReference type="EC" id="2.7.11.1"/>
    </reaction>
</comment>
<keyword evidence="5 6" id="KW-0067">ATP-binding</keyword>
<evidence type="ECO:0000256" key="2">
    <source>
        <dbReference type="ARBA" id="ARBA00022679"/>
    </source>
</evidence>
<keyword evidence="4 6" id="KW-0418">Kinase</keyword>